<dbReference type="PANTHER" id="PTHR30457">
    <property type="entry name" value="5'-NUCLEOTIDASE SURE"/>
    <property type="match status" value="1"/>
</dbReference>
<evidence type="ECO:0000259" key="7">
    <source>
        <dbReference type="Pfam" id="PF01975"/>
    </source>
</evidence>
<dbReference type="PANTHER" id="PTHR30457:SF0">
    <property type="entry name" value="PHOSPHATASE, PUTATIVE (AFU_ORTHOLOGUE AFUA_4G01070)-RELATED"/>
    <property type="match status" value="1"/>
</dbReference>
<evidence type="ECO:0000256" key="5">
    <source>
        <dbReference type="ARBA" id="ARBA00022801"/>
    </source>
</evidence>
<proteinExistence type="inferred from homology"/>
<keyword evidence="9" id="KW-1185">Reference proteome</keyword>
<comment type="catalytic activity">
    <reaction evidence="1">
        <text>a ribonucleoside 5'-phosphate + H2O = a ribonucleoside + phosphate</text>
        <dbReference type="Rhea" id="RHEA:12484"/>
        <dbReference type="ChEBI" id="CHEBI:15377"/>
        <dbReference type="ChEBI" id="CHEBI:18254"/>
        <dbReference type="ChEBI" id="CHEBI:43474"/>
        <dbReference type="ChEBI" id="CHEBI:58043"/>
        <dbReference type="EC" id="3.1.3.5"/>
    </reaction>
</comment>
<accession>A0A5J6JMY4</accession>
<keyword evidence="5 8" id="KW-0378">Hydrolase</keyword>
<dbReference type="InterPro" id="IPR030048">
    <property type="entry name" value="SurE"/>
</dbReference>
<feature type="region of interest" description="Disordered" evidence="6">
    <location>
        <begin position="1"/>
        <end position="40"/>
    </location>
</feature>
<dbReference type="EMBL" id="CP023692">
    <property type="protein sequence ID" value="QEV48828.1"/>
    <property type="molecule type" value="Genomic_DNA"/>
</dbReference>
<dbReference type="Pfam" id="PF01975">
    <property type="entry name" value="SurE"/>
    <property type="match status" value="1"/>
</dbReference>
<evidence type="ECO:0000313" key="9">
    <source>
        <dbReference type="Proteomes" id="UP000325563"/>
    </source>
</evidence>
<sequence length="362" mass="36612">MPPPTASGAAPAHEFRRAHAEGRAPAGPHPTPPAPPPPAHFRLLPSLSKEPSVRRKRVLPPTVLILCTAALAGTAPAVASPLTATAPARTTAPPAAPLRILLTNDDGYNAPGIRKAFERLTAAGYDVTIVAPLTNQSGTGTKMMSAPTLAVKHPEPKVWAVDGTPGDCVLFGLSEVFEGRAPDLVVSGTNFGPNVAGLATHSGTVGGAVAALESGVPAIALSTGGMAVPDPAATVNAMGPTMDFAVKLIDRLRTRAKSGPLLPKGVGLNVNHPVVGADGKGTAAGVAATFQDPQAPLQPDFTDSGDGTWKVDVRFRPQPPAKGGDVEAVGANKIAVSPMNADWNTGPADFAVTAALVAGVRP</sequence>
<dbReference type="EC" id="3.1.3.5" evidence="3"/>
<organism evidence="8 9">
    <name type="scientific">Streptomyces vinaceus</name>
    <dbReference type="NCBI Taxonomy" id="1960"/>
    <lineage>
        <taxon>Bacteria</taxon>
        <taxon>Bacillati</taxon>
        <taxon>Actinomycetota</taxon>
        <taxon>Actinomycetes</taxon>
        <taxon>Kitasatosporales</taxon>
        <taxon>Streptomycetaceae</taxon>
        <taxon>Streptomyces</taxon>
    </lineage>
</organism>
<protein>
    <recommendedName>
        <fullName evidence="3">5'-nucleotidase</fullName>
        <ecNumber evidence="3">3.1.3.5</ecNumber>
    </recommendedName>
</protein>
<dbReference type="GO" id="GO:0046872">
    <property type="term" value="F:metal ion binding"/>
    <property type="evidence" value="ECO:0007669"/>
    <property type="project" value="UniProtKB-KW"/>
</dbReference>
<dbReference type="InterPro" id="IPR036523">
    <property type="entry name" value="SurE-like_sf"/>
</dbReference>
<gene>
    <name evidence="8" type="primary">surE</name>
    <name evidence="8" type="ORF">CP980_30420</name>
</gene>
<dbReference type="KEGG" id="svn:CP980_30420"/>
<feature type="compositionally biased region" description="Pro residues" evidence="6">
    <location>
        <begin position="27"/>
        <end position="39"/>
    </location>
</feature>
<dbReference type="InterPro" id="IPR002828">
    <property type="entry name" value="SurE-like_Pase/nucleotidase"/>
</dbReference>
<dbReference type="AlphaFoldDB" id="A0A5J6JMY4"/>
<dbReference type="Gene3D" id="3.40.1210.10">
    <property type="entry name" value="Survival protein SurE-like phosphatase/nucleotidase"/>
    <property type="match status" value="1"/>
</dbReference>
<feature type="domain" description="Survival protein SurE-like phosphatase/nucleotidase" evidence="7">
    <location>
        <begin position="100"/>
        <end position="276"/>
    </location>
</feature>
<evidence type="ECO:0000256" key="3">
    <source>
        <dbReference type="ARBA" id="ARBA00012643"/>
    </source>
</evidence>
<evidence type="ECO:0000256" key="1">
    <source>
        <dbReference type="ARBA" id="ARBA00000815"/>
    </source>
</evidence>
<evidence type="ECO:0000256" key="6">
    <source>
        <dbReference type="SAM" id="MobiDB-lite"/>
    </source>
</evidence>
<feature type="compositionally biased region" description="Basic and acidic residues" evidence="6">
    <location>
        <begin position="13"/>
        <end position="22"/>
    </location>
</feature>
<dbReference type="NCBIfam" id="TIGR00087">
    <property type="entry name" value="surE"/>
    <property type="match status" value="1"/>
</dbReference>
<dbReference type="GO" id="GO:0008253">
    <property type="term" value="F:5'-nucleotidase activity"/>
    <property type="evidence" value="ECO:0007669"/>
    <property type="project" value="UniProtKB-EC"/>
</dbReference>
<evidence type="ECO:0000256" key="4">
    <source>
        <dbReference type="ARBA" id="ARBA00022723"/>
    </source>
</evidence>
<keyword evidence="4" id="KW-0479">Metal-binding</keyword>
<reference evidence="8 9" key="1">
    <citation type="submission" date="2017-09" db="EMBL/GenBank/DDBJ databases">
        <authorList>
            <person name="Lee N."/>
            <person name="Cho B.-K."/>
        </authorList>
    </citation>
    <scope>NUCLEOTIDE SEQUENCE [LARGE SCALE GENOMIC DNA]</scope>
    <source>
        <strain evidence="8 9">ATCC 27476</strain>
    </source>
</reference>
<evidence type="ECO:0000256" key="2">
    <source>
        <dbReference type="ARBA" id="ARBA00011062"/>
    </source>
</evidence>
<dbReference type="Proteomes" id="UP000325563">
    <property type="component" value="Chromosome"/>
</dbReference>
<comment type="similarity">
    <text evidence="2">Belongs to the SurE nucleotidase family.</text>
</comment>
<name>A0A5J6JMY4_STRVI</name>
<dbReference type="SUPFAM" id="SSF64167">
    <property type="entry name" value="SurE-like"/>
    <property type="match status" value="1"/>
</dbReference>
<evidence type="ECO:0000313" key="8">
    <source>
        <dbReference type="EMBL" id="QEV48828.1"/>
    </source>
</evidence>